<comment type="caution">
    <text evidence="1">The sequence shown here is derived from an EMBL/GenBank/DDBJ whole genome shotgun (WGS) entry which is preliminary data.</text>
</comment>
<sequence>MGNAPDTITDDAKANLAAQRMRDAFFSVYGDPEQMTPDEAMQTAHTFACLHVGCLIEWAIRFAPDRPIQKTAALLVKVMIATNKAPLATVRRQADPLAFLKPNDKPN</sequence>
<protein>
    <submittedName>
        <fullName evidence="1">Uncharacterized protein</fullName>
    </submittedName>
</protein>
<evidence type="ECO:0000313" key="2">
    <source>
        <dbReference type="Proteomes" id="UP000316545"/>
    </source>
</evidence>
<evidence type="ECO:0000313" key="1">
    <source>
        <dbReference type="EMBL" id="TWB15625.1"/>
    </source>
</evidence>
<keyword evidence="2" id="KW-1185">Reference proteome</keyword>
<dbReference type="AlphaFoldDB" id="A0A560F288"/>
<accession>A0A560F288</accession>
<dbReference type="RefSeq" id="WP_145620219.1">
    <property type="nucleotide sequence ID" value="NZ_VITO01000029.1"/>
</dbReference>
<dbReference type="EMBL" id="VITO01000029">
    <property type="protein sequence ID" value="TWB15625.1"/>
    <property type="molecule type" value="Genomic_DNA"/>
</dbReference>
<reference evidence="1 2" key="1">
    <citation type="submission" date="2019-06" db="EMBL/GenBank/DDBJ databases">
        <title>Genomic Encyclopedia of Type Strains, Phase IV (KMG-V): Genome sequencing to study the core and pangenomes of soil and plant-associated prokaryotes.</title>
        <authorList>
            <person name="Whitman W."/>
        </authorList>
    </citation>
    <scope>NUCLEOTIDE SEQUENCE [LARGE SCALE GENOMIC DNA]</scope>
    <source>
        <strain evidence="1 2">BR 11865</strain>
    </source>
</reference>
<gene>
    <name evidence="1" type="ORF">FBZ88_12978</name>
</gene>
<proteinExistence type="predicted"/>
<name>A0A560F288_9PROT</name>
<dbReference type="Proteomes" id="UP000316545">
    <property type="component" value="Unassembled WGS sequence"/>
</dbReference>
<organism evidence="1 2">
    <name type="scientific">Nitrospirillum amazonense</name>
    <dbReference type="NCBI Taxonomy" id="28077"/>
    <lineage>
        <taxon>Bacteria</taxon>
        <taxon>Pseudomonadati</taxon>
        <taxon>Pseudomonadota</taxon>
        <taxon>Alphaproteobacteria</taxon>
        <taxon>Rhodospirillales</taxon>
        <taxon>Azospirillaceae</taxon>
        <taxon>Nitrospirillum</taxon>
    </lineage>
</organism>